<dbReference type="RefSeq" id="WP_381502626.1">
    <property type="nucleotide sequence ID" value="NZ_JBHUOM010000012.1"/>
</dbReference>
<evidence type="ECO:0008006" key="3">
    <source>
        <dbReference type="Google" id="ProtNLM"/>
    </source>
</evidence>
<evidence type="ECO:0000313" key="1">
    <source>
        <dbReference type="EMBL" id="MFD2935186.1"/>
    </source>
</evidence>
<protein>
    <recommendedName>
        <fullName evidence="3">Protein kinase domain-containing protein</fullName>
    </recommendedName>
</protein>
<dbReference type="EMBL" id="JBHUOM010000012">
    <property type="protein sequence ID" value="MFD2935186.1"/>
    <property type="molecule type" value="Genomic_DNA"/>
</dbReference>
<evidence type="ECO:0000313" key="2">
    <source>
        <dbReference type="Proteomes" id="UP001597512"/>
    </source>
</evidence>
<reference evidence="2" key="1">
    <citation type="journal article" date="2019" name="Int. J. Syst. Evol. Microbiol.">
        <title>The Global Catalogue of Microorganisms (GCM) 10K type strain sequencing project: providing services to taxonomists for standard genome sequencing and annotation.</title>
        <authorList>
            <consortium name="The Broad Institute Genomics Platform"/>
            <consortium name="The Broad Institute Genome Sequencing Center for Infectious Disease"/>
            <person name="Wu L."/>
            <person name="Ma J."/>
        </authorList>
    </citation>
    <scope>NUCLEOTIDE SEQUENCE [LARGE SCALE GENOMIC DNA]</scope>
    <source>
        <strain evidence="2">KCTC 52490</strain>
    </source>
</reference>
<gene>
    <name evidence="1" type="ORF">ACFS25_15445</name>
</gene>
<organism evidence="1 2">
    <name type="scientific">Spirosoma flavum</name>
    <dbReference type="NCBI Taxonomy" id="2048557"/>
    <lineage>
        <taxon>Bacteria</taxon>
        <taxon>Pseudomonadati</taxon>
        <taxon>Bacteroidota</taxon>
        <taxon>Cytophagia</taxon>
        <taxon>Cytophagales</taxon>
        <taxon>Cytophagaceae</taxon>
        <taxon>Spirosoma</taxon>
    </lineage>
</organism>
<comment type="caution">
    <text evidence="1">The sequence shown here is derived from an EMBL/GenBank/DDBJ whole genome shotgun (WGS) entry which is preliminary data.</text>
</comment>
<keyword evidence="2" id="KW-1185">Reference proteome</keyword>
<name>A0ABW6AIP8_9BACT</name>
<sequence length="120" mass="13282">MLSSSTSGALLLELVASGYFANHIKPRNLLLVDPIVISSDKSLSLIGALGPMLDYIETKLSAAEDKVYYHFRPQETLQQLQTLLTVVRQDLEKGIVLPSACALKVYKSKMTQRTIRSARC</sequence>
<accession>A0ABW6AIP8</accession>
<dbReference type="Proteomes" id="UP001597512">
    <property type="component" value="Unassembled WGS sequence"/>
</dbReference>
<proteinExistence type="predicted"/>